<dbReference type="Pfam" id="PF13091">
    <property type="entry name" value="PLDc_2"/>
    <property type="match status" value="2"/>
</dbReference>
<evidence type="ECO:0000256" key="5">
    <source>
        <dbReference type="ARBA" id="ARBA00022525"/>
    </source>
</evidence>
<evidence type="ECO:0000259" key="13">
    <source>
        <dbReference type="PROSITE" id="PS50035"/>
    </source>
</evidence>
<keyword evidence="8" id="KW-0677">Repeat</keyword>
<evidence type="ECO:0000256" key="12">
    <source>
        <dbReference type="SAM" id="Phobius"/>
    </source>
</evidence>
<keyword evidence="4" id="KW-1003">Cell membrane</keyword>
<feature type="domain" description="PLD phosphodiesterase" evidence="13">
    <location>
        <begin position="213"/>
        <end position="240"/>
    </location>
</feature>
<keyword evidence="9 12" id="KW-1133">Transmembrane helix</keyword>
<evidence type="ECO:0000256" key="9">
    <source>
        <dbReference type="ARBA" id="ARBA00022989"/>
    </source>
</evidence>
<organism evidence="14 15">
    <name type="scientific">Oceanicella actignis</name>
    <dbReference type="NCBI Taxonomy" id="1189325"/>
    <lineage>
        <taxon>Bacteria</taxon>
        <taxon>Pseudomonadati</taxon>
        <taxon>Pseudomonadota</taxon>
        <taxon>Alphaproteobacteria</taxon>
        <taxon>Rhodobacterales</taxon>
        <taxon>Paracoccaceae</taxon>
        <taxon>Oceanicella</taxon>
    </lineage>
</organism>
<evidence type="ECO:0000256" key="3">
    <source>
        <dbReference type="ARBA" id="ARBA00004613"/>
    </source>
</evidence>
<evidence type="ECO:0000256" key="8">
    <source>
        <dbReference type="ARBA" id="ARBA00022737"/>
    </source>
</evidence>
<evidence type="ECO:0000256" key="4">
    <source>
        <dbReference type="ARBA" id="ARBA00022475"/>
    </source>
</evidence>
<keyword evidence="5" id="KW-0964">Secreted</keyword>
<feature type="transmembrane region" description="Helical" evidence="12">
    <location>
        <begin position="35"/>
        <end position="56"/>
    </location>
</feature>
<dbReference type="RefSeq" id="WP_072746625.1">
    <property type="nucleotide sequence ID" value="NZ_FOHL01000001.1"/>
</dbReference>
<dbReference type="NCBIfam" id="TIGR04265">
    <property type="entry name" value="bac_cardiolipin"/>
    <property type="match status" value="1"/>
</dbReference>
<dbReference type="SMART" id="SM00155">
    <property type="entry name" value="PLDc"/>
    <property type="match status" value="2"/>
</dbReference>
<gene>
    <name evidence="14" type="ORF">SAMN05216200_10318</name>
</gene>
<evidence type="ECO:0000256" key="2">
    <source>
        <dbReference type="ARBA" id="ARBA00004236"/>
    </source>
</evidence>
<dbReference type="GO" id="GO:0032049">
    <property type="term" value="P:cardiolipin biosynthetic process"/>
    <property type="evidence" value="ECO:0007669"/>
    <property type="project" value="UniProtKB-UniRule"/>
</dbReference>
<dbReference type="STRING" id="1189325.SAMN04488119_10117"/>
<comment type="subcellular location">
    <subcellularLocation>
        <location evidence="2">Cell membrane</location>
    </subcellularLocation>
    <subcellularLocation>
        <location evidence="3">Secreted</location>
    </subcellularLocation>
</comment>
<dbReference type="Gene3D" id="3.30.870.10">
    <property type="entry name" value="Endonuclease Chain A"/>
    <property type="match status" value="2"/>
</dbReference>
<dbReference type="Proteomes" id="UP000184066">
    <property type="component" value="Unassembled WGS sequence"/>
</dbReference>
<dbReference type="GO" id="GO:0008808">
    <property type="term" value="F:cardiolipin synthase activity"/>
    <property type="evidence" value="ECO:0007669"/>
    <property type="project" value="UniProtKB-UniRule"/>
</dbReference>
<dbReference type="GO" id="GO:0005886">
    <property type="term" value="C:plasma membrane"/>
    <property type="evidence" value="ECO:0007669"/>
    <property type="project" value="UniProtKB-SubCell"/>
</dbReference>
<dbReference type="EMBL" id="FRDL01000003">
    <property type="protein sequence ID" value="SHN60017.1"/>
    <property type="molecule type" value="Genomic_DNA"/>
</dbReference>
<dbReference type="GO" id="GO:0005576">
    <property type="term" value="C:extracellular region"/>
    <property type="evidence" value="ECO:0007669"/>
    <property type="project" value="UniProtKB-SubCell"/>
</dbReference>
<dbReference type="AlphaFoldDB" id="A0A1M7SNF0"/>
<dbReference type="InterPro" id="IPR001736">
    <property type="entry name" value="PLipase_D/transphosphatidylase"/>
</dbReference>
<evidence type="ECO:0000256" key="6">
    <source>
        <dbReference type="ARBA" id="ARBA00022679"/>
    </source>
</evidence>
<keyword evidence="10 12" id="KW-0472">Membrane</keyword>
<dbReference type="PANTHER" id="PTHR21248">
    <property type="entry name" value="CARDIOLIPIN SYNTHASE"/>
    <property type="match status" value="1"/>
</dbReference>
<accession>A0A1M7SNF0</accession>
<keyword evidence="7 12" id="KW-0812">Transmembrane</keyword>
<keyword evidence="15" id="KW-1185">Reference proteome</keyword>
<evidence type="ECO:0000256" key="1">
    <source>
        <dbReference type="ARBA" id="ARBA00003145"/>
    </source>
</evidence>
<feature type="domain" description="PLD phosphodiesterase" evidence="13">
    <location>
        <begin position="387"/>
        <end position="414"/>
    </location>
</feature>
<name>A0A1M7SNF0_9RHOB</name>
<dbReference type="OrthoDB" id="9762009at2"/>
<evidence type="ECO:0000256" key="10">
    <source>
        <dbReference type="ARBA" id="ARBA00023136"/>
    </source>
</evidence>
<reference evidence="14 15" key="1">
    <citation type="submission" date="2016-12" db="EMBL/GenBank/DDBJ databases">
        <authorList>
            <person name="Song W.-J."/>
            <person name="Kurnit D.M."/>
        </authorList>
    </citation>
    <scope>NUCLEOTIDE SEQUENCE [LARGE SCALE GENOMIC DNA]</scope>
    <source>
        <strain evidence="14 15">CGMCC 1.10808</strain>
    </source>
</reference>
<proteinExistence type="predicted"/>
<evidence type="ECO:0000256" key="7">
    <source>
        <dbReference type="ARBA" id="ARBA00022692"/>
    </source>
</evidence>
<dbReference type="InterPro" id="IPR025202">
    <property type="entry name" value="PLD-like_dom"/>
</dbReference>
<dbReference type="PROSITE" id="PS50035">
    <property type="entry name" value="PLD"/>
    <property type="match status" value="2"/>
</dbReference>
<dbReference type="InterPro" id="IPR022924">
    <property type="entry name" value="Cardiolipin_synthase"/>
</dbReference>
<evidence type="ECO:0000313" key="15">
    <source>
        <dbReference type="Proteomes" id="UP000184066"/>
    </source>
</evidence>
<keyword evidence="6" id="KW-0808">Transferase</keyword>
<dbReference type="EC" id="2.7.8.-" evidence="11"/>
<dbReference type="SUPFAM" id="SSF56024">
    <property type="entry name" value="Phospholipase D/nuclease"/>
    <property type="match status" value="2"/>
</dbReference>
<evidence type="ECO:0000313" key="14">
    <source>
        <dbReference type="EMBL" id="SHN60017.1"/>
    </source>
</evidence>
<protein>
    <recommendedName>
        <fullName evidence="11">Cardiolipin synthase</fullName>
        <ecNumber evidence="11">2.7.8.-</ecNumber>
    </recommendedName>
</protein>
<comment type="function">
    <text evidence="1">Could be a virulence factor.</text>
</comment>
<dbReference type="PANTHER" id="PTHR21248:SF22">
    <property type="entry name" value="PHOSPHOLIPASE D"/>
    <property type="match status" value="1"/>
</dbReference>
<sequence>MSETALALLGLALLWGAAGLCAISAVRTARTPQGAVGWVLFLILAPVPAVPAYMVLGRRRMSGYARLRRAARRHVDEESARQAGPRAALWRDPRRAGDHAAAFERLAGMPVTYGNAWRILRDGEETFAAMFRAIEDAREVVLAAFYTIEDDEIGRAFRDLLARKARQGVRVHLLYDAIGSSGLGAGYLAELRAAGVRFADFNALHPLPTRWQINFRNHRKIVVTDGRVGFLGGLNVSDAYLGRRPPLSPWRDTHLELRGPAAAQLQLVFAEDWAWATGETLELDWRAAPDPDGADALILPAGPADPLDTGSLYFCNAIEAARERVWLATPYFVPDEAVLSALQLAALRGVDVRIIAPANPDHWLPWLAAFAFFDEARAAGVRILRWREGFMHQKVAVVDESFASIGSINLDNRSCRLNFEVTAILFDADAARAAARMLEQDMARCMPFDQGLASMPAWVRAGAPLARLLAPML</sequence>
<evidence type="ECO:0000256" key="11">
    <source>
        <dbReference type="NCBIfam" id="TIGR04265"/>
    </source>
</evidence>